<organism evidence="1">
    <name type="scientific">marine sediment metagenome</name>
    <dbReference type="NCBI Taxonomy" id="412755"/>
    <lineage>
        <taxon>unclassified sequences</taxon>
        <taxon>metagenomes</taxon>
        <taxon>ecological metagenomes</taxon>
    </lineage>
</organism>
<evidence type="ECO:0000313" key="1">
    <source>
        <dbReference type="EMBL" id="GAI99947.1"/>
    </source>
</evidence>
<comment type="caution">
    <text evidence="1">The sequence shown here is derived from an EMBL/GenBank/DDBJ whole genome shotgun (WGS) entry which is preliminary data.</text>
</comment>
<dbReference type="EMBL" id="BARW01015878">
    <property type="protein sequence ID" value="GAI99947.1"/>
    <property type="molecule type" value="Genomic_DNA"/>
</dbReference>
<reference evidence="1" key="1">
    <citation type="journal article" date="2014" name="Front. Microbiol.">
        <title>High frequency of phylogenetically diverse reductive dehalogenase-homologous genes in deep subseafloor sedimentary metagenomes.</title>
        <authorList>
            <person name="Kawai M."/>
            <person name="Futagami T."/>
            <person name="Toyoda A."/>
            <person name="Takaki Y."/>
            <person name="Nishi S."/>
            <person name="Hori S."/>
            <person name="Arai W."/>
            <person name="Tsubouchi T."/>
            <person name="Morono Y."/>
            <person name="Uchiyama I."/>
            <person name="Ito T."/>
            <person name="Fujiyama A."/>
            <person name="Inagaki F."/>
            <person name="Takami H."/>
        </authorList>
    </citation>
    <scope>NUCLEOTIDE SEQUENCE</scope>
    <source>
        <strain evidence="1">Expedition CK06-06</strain>
    </source>
</reference>
<protein>
    <submittedName>
        <fullName evidence="1">Uncharacterized protein</fullName>
    </submittedName>
</protein>
<name>X1T3U0_9ZZZZ</name>
<proteinExistence type="predicted"/>
<accession>X1T3U0</accession>
<gene>
    <name evidence="1" type="ORF">S12H4_27773</name>
</gene>
<dbReference type="AlphaFoldDB" id="X1T3U0"/>
<sequence length="252" mass="26950">MADYAAKIDVQQYDAIGTRQSVVHVADQIYAIACRGADSDGYVYTVTIDTDGTITALDSLEFADANTIGGTKIIHLAGDNYAILYNSYYKDARIATISITSEGVIALIDDQPVDSIQFGSSSWPCFDFIKVSGTTYAMIYSGADSDGFLTTLSIADNGTVGAVIQTWEFDTEFSVLYPTILHISGDIYVISGPDALHTAVALHTVNIAADGTITTSFVDSLTLDNNSHLRIIPLAGTKYAAVYKKSSDTSCQ</sequence>
<feature type="non-terminal residue" evidence="1">
    <location>
        <position position="252"/>
    </location>
</feature>